<feature type="transmembrane region" description="Helical" evidence="7">
    <location>
        <begin position="194"/>
        <end position="219"/>
    </location>
</feature>
<keyword evidence="2" id="KW-0813">Transport</keyword>
<organism evidence="8 9">
    <name type="scientific">Podospora fimiseda</name>
    <dbReference type="NCBI Taxonomy" id="252190"/>
    <lineage>
        <taxon>Eukaryota</taxon>
        <taxon>Fungi</taxon>
        <taxon>Dikarya</taxon>
        <taxon>Ascomycota</taxon>
        <taxon>Pezizomycotina</taxon>
        <taxon>Sordariomycetes</taxon>
        <taxon>Sordariomycetidae</taxon>
        <taxon>Sordariales</taxon>
        <taxon>Podosporaceae</taxon>
        <taxon>Podospora</taxon>
    </lineage>
</organism>
<keyword evidence="4 7" id="KW-1133">Transmembrane helix</keyword>
<protein>
    <submittedName>
        <fullName evidence="8">Major facilitator superfamily domain-containing protein</fullName>
    </submittedName>
</protein>
<evidence type="ECO:0000256" key="1">
    <source>
        <dbReference type="ARBA" id="ARBA00004141"/>
    </source>
</evidence>
<feature type="transmembrane region" description="Helical" evidence="7">
    <location>
        <begin position="90"/>
        <end position="112"/>
    </location>
</feature>
<feature type="region of interest" description="Disordered" evidence="6">
    <location>
        <begin position="1"/>
        <end position="83"/>
    </location>
</feature>
<feature type="compositionally biased region" description="Basic and acidic residues" evidence="6">
    <location>
        <begin position="609"/>
        <end position="619"/>
    </location>
</feature>
<keyword evidence="5 7" id="KW-0472">Membrane</keyword>
<evidence type="ECO:0000313" key="9">
    <source>
        <dbReference type="Proteomes" id="UP001301958"/>
    </source>
</evidence>
<feature type="region of interest" description="Disordered" evidence="6">
    <location>
        <begin position="547"/>
        <end position="679"/>
    </location>
</feature>
<feature type="compositionally biased region" description="Low complexity" evidence="6">
    <location>
        <begin position="654"/>
        <end position="666"/>
    </location>
</feature>
<feature type="compositionally biased region" description="Basic residues" evidence="6">
    <location>
        <begin position="59"/>
        <end position="78"/>
    </location>
</feature>
<evidence type="ECO:0000256" key="2">
    <source>
        <dbReference type="ARBA" id="ARBA00022448"/>
    </source>
</evidence>
<name>A0AAN7BXH8_9PEZI</name>
<comment type="subcellular location">
    <subcellularLocation>
        <location evidence="1">Membrane</location>
        <topology evidence="1">Multi-pass membrane protein</topology>
    </subcellularLocation>
</comment>
<reference evidence="8" key="1">
    <citation type="journal article" date="2023" name="Mol. Phylogenet. Evol.">
        <title>Genome-scale phylogeny and comparative genomics of the fungal order Sordariales.</title>
        <authorList>
            <person name="Hensen N."/>
            <person name="Bonometti L."/>
            <person name="Westerberg I."/>
            <person name="Brannstrom I.O."/>
            <person name="Guillou S."/>
            <person name="Cros-Aarteil S."/>
            <person name="Calhoun S."/>
            <person name="Haridas S."/>
            <person name="Kuo A."/>
            <person name="Mondo S."/>
            <person name="Pangilinan J."/>
            <person name="Riley R."/>
            <person name="LaButti K."/>
            <person name="Andreopoulos B."/>
            <person name="Lipzen A."/>
            <person name="Chen C."/>
            <person name="Yan M."/>
            <person name="Daum C."/>
            <person name="Ng V."/>
            <person name="Clum A."/>
            <person name="Steindorff A."/>
            <person name="Ohm R.A."/>
            <person name="Martin F."/>
            <person name="Silar P."/>
            <person name="Natvig D.O."/>
            <person name="Lalanne C."/>
            <person name="Gautier V."/>
            <person name="Ament-Velasquez S.L."/>
            <person name="Kruys A."/>
            <person name="Hutchinson M.I."/>
            <person name="Powell A.J."/>
            <person name="Barry K."/>
            <person name="Miller A.N."/>
            <person name="Grigoriev I.V."/>
            <person name="Debuchy R."/>
            <person name="Gladieux P."/>
            <person name="Hiltunen Thoren M."/>
            <person name="Johannesson H."/>
        </authorList>
    </citation>
    <scope>NUCLEOTIDE SEQUENCE</scope>
    <source>
        <strain evidence="8">CBS 990.96</strain>
    </source>
</reference>
<feature type="transmembrane region" description="Helical" evidence="7">
    <location>
        <begin position="161"/>
        <end position="182"/>
    </location>
</feature>
<dbReference type="InterPro" id="IPR050930">
    <property type="entry name" value="MFS_Vesicular_Transporter"/>
</dbReference>
<dbReference type="AlphaFoldDB" id="A0AAN7BXH8"/>
<feature type="transmembrane region" description="Helical" evidence="7">
    <location>
        <begin position="521"/>
        <end position="543"/>
    </location>
</feature>
<sequence>MSSSSSPAAGRVNRRPIINAHDDTQDEADDALVTRNIDSESHPDDAGISHAIPTSTQKKGSRFNSVRRYRRRQTRHHSPNSPLPTTATTMYFLVALAKFAAFTDAFLSGLIIPLVPSLLQSKTDVLPEQLQVWAAIFVASYGGAFAVVSPLMPFLTREGPLAWAILLAGLACAGVAFALLQFSFNLYLLLLSRALHGLATAAITATCSTMLATAAGIYGTAGTLSWVNWAVIQSFAMTLAPAVSGYFAGGSSRFGIIFYFAYGLIAFTAFLSLVAARITPKSQTVTEQAENTPTEEAPGYGAISSDVRPRTGRRSSRTSRPSSPASVASGRSSNVSIISAEPSSWSPQLLVAGFGYLVIGLLATSLQTVLPVLAKQEFEWPISATGFIFVALSAPAVLVGPLAGALAAAAPKSARFFTATGFLASVPAFLFLGWLSRDPDANRLAFFLTLAALSSALGISADPLIKEVTRIVGPSAVNDPLSAAAQATSLPSIAYAWGGLVGPLFAGAISWVWNWEALTKVLAVVSGLTGLLCLFCLQGWVGSSHPEVERRRRSEVGTVDEESAPLLTNERQGSSSPPRRGKARSPRGKKGSPRASAEGSRNVTPSTGKGKDKEKEQPQRRHFSVDNFSVATTASPGSLDSTKSQQVRFQVALESPAQSSSEQQQPKAINEGSSSRTNHERRYVMREAPHAPSTDPMLASGSRYVIDEERSVVPEGERPKRHVVVFAEGTAPRELLARHPHHVVAINALDGTAQLVSSDSTDNHSVSVTEEEAGDAEFPETTSNRYVVVVIDEDNEN</sequence>
<evidence type="ECO:0000256" key="6">
    <source>
        <dbReference type="SAM" id="MobiDB-lite"/>
    </source>
</evidence>
<dbReference type="InterPro" id="IPR011701">
    <property type="entry name" value="MFS"/>
</dbReference>
<feature type="region of interest" description="Disordered" evidence="6">
    <location>
        <begin position="284"/>
        <end position="330"/>
    </location>
</feature>
<dbReference type="SUPFAM" id="SSF103473">
    <property type="entry name" value="MFS general substrate transporter"/>
    <property type="match status" value="1"/>
</dbReference>
<feature type="transmembrane region" description="Helical" evidence="7">
    <location>
        <begin position="494"/>
        <end position="515"/>
    </location>
</feature>
<feature type="transmembrane region" description="Helical" evidence="7">
    <location>
        <begin position="349"/>
        <end position="374"/>
    </location>
</feature>
<dbReference type="PANTHER" id="PTHR23506">
    <property type="entry name" value="GH10249P"/>
    <property type="match status" value="1"/>
</dbReference>
<feature type="transmembrane region" description="Helical" evidence="7">
    <location>
        <begin position="226"/>
        <end position="248"/>
    </location>
</feature>
<feature type="compositionally biased region" description="Low complexity" evidence="6">
    <location>
        <begin position="318"/>
        <end position="330"/>
    </location>
</feature>
<dbReference type="GO" id="GO:0016020">
    <property type="term" value="C:membrane"/>
    <property type="evidence" value="ECO:0007669"/>
    <property type="project" value="UniProtKB-SubCell"/>
</dbReference>
<feature type="compositionally biased region" description="Basic and acidic residues" evidence="6">
    <location>
        <begin position="37"/>
        <end position="47"/>
    </location>
</feature>
<reference evidence="8" key="2">
    <citation type="submission" date="2023-05" db="EMBL/GenBank/DDBJ databases">
        <authorList>
            <consortium name="Lawrence Berkeley National Laboratory"/>
            <person name="Steindorff A."/>
            <person name="Hensen N."/>
            <person name="Bonometti L."/>
            <person name="Westerberg I."/>
            <person name="Brannstrom I.O."/>
            <person name="Guillou S."/>
            <person name="Cros-Aarteil S."/>
            <person name="Calhoun S."/>
            <person name="Haridas S."/>
            <person name="Kuo A."/>
            <person name="Mondo S."/>
            <person name="Pangilinan J."/>
            <person name="Riley R."/>
            <person name="Labutti K."/>
            <person name="Andreopoulos B."/>
            <person name="Lipzen A."/>
            <person name="Chen C."/>
            <person name="Yanf M."/>
            <person name="Daum C."/>
            <person name="Ng V."/>
            <person name="Clum A."/>
            <person name="Ohm R."/>
            <person name="Martin F."/>
            <person name="Silar P."/>
            <person name="Natvig D."/>
            <person name="Lalanne C."/>
            <person name="Gautier V."/>
            <person name="Ament-Velasquez S.L."/>
            <person name="Kruys A."/>
            <person name="Hutchinson M.I."/>
            <person name="Powell A.J."/>
            <person name="Barry K."/>
            <person name="Miller A.N."/>
            <person name="Grigoriev I.V."/>
            <person name="Debuchy R."/>
            <person name="Gladieux P."/>
            <person name="Thoren M.H."/>
            <person name="Johannesson H."/>
        </authorList>
    </citation>
    <scope>NUCLEOTIDE SEQUENCE</scope>
    <source>
        <strain evidence="8">CBS 990.96</strain>
    </source>
</reference>
<feature type="transmembrane region" description="Helical" evidence="7">
    <location>
        <begin position="132"/>
        <end position="154"/>
    </location>
</feature>
<dbReference type="Proteomes" id="UP001301958">
    <property type="component" value="Unassembled WGS sequence"/>
</dbReference>
<dbReference type="InterPro" id="IPR036259">
    <property type="entry name" value="MFS_trans_sf"/>
</dbReference>
<feature type="compositionally biased region" description="Polar residues" evidence="6">
    <location>
        <begin position="626"/>
        <end position="648"/>
    </location>
</feature>
<accession>A0AAN7BXH8</accession>
<feature type="compositionally biased region" description="Polar residues" evidence="6">
    <location>
        <begin position="284"/>
        <end position="294"/>
    </location>
</feature>
<dbReference type="Gene3D" id="1.20.1250.20">
    <property type="entry name" value="MFS general substrate transporter like domains"/>
    <property type="match status" value="2"/>
</dbReference>
<evidence type="ECO:0000256" key="5">
    <source>
        <dbReference type="ARBA" id="ARBA00023136"/>
    </source>
</evidence>
<feature type="compositionally biased region" description="Basic residues" evidence="6">
    <location>
        <begin position="579"/>
        <end position="592"/>
    </location>
</feature>
<keyword evidence="9" id="KW-1185">Reference proteome</keyword>
<evidence type="ECO:0000256" key="3">
    <source>
        <dbReference type="ARBA" id="ARBA00022692"/>
    </source>
</evidence>
<dbReference type="Pfam" id="PF07690">
    <property type="entry name" value="MFS_1"/>
    <property type="match status" value="1"/>
</dbReference>
<dbReference type="PANTHER" id="PTHR23506:SF23">
    <property type="entry name" value="GH10249P"/>
    <property type="match status" value="1"/>
</dbReference>
<evidence type="ECO:0000256" key="7">
    <source>
        <dbReference type="SAM" id="Phobius"/>
    </source>
</evidence>
<comment type="caution">
    <text evidence="8">The sequence shown here is derived from an EMBL/GenBank/DDBJ whole genome shotgun (WGS) entry which is preliminary data.</text>
</comment>
<evidence type="ECO:0000313" key="8">
    <source>
        <dbReference type="EMBL" id="KAK4231464.1"/>
    </source>
</evidence>
<dbReference type="GO" id="GO:0022857">
    <property type="term" value="F:transmembrane transporter activity"/>
    <property type="evidence" value="ECO:0007669"/>
    <property type="project" value="InterPro"/>
</dbReference>
<gene>
    <name evidence="8" type="ORF">QBC38DRAFT_465769</name>
</gene>
<proteinExistence type="predicted"/>
<keyword evidence="3 7" id="KW-0812">Transmembrane</keyword>
<feature type="transmembrane region" description="Helical" evidence="7">
    <location>
        <begin position="254"/>
        <end position="276"/>
    </location>
</feature>
<feature type="transmembrane region" description="Helical" evidence="7">
    <location>
        <begin position="386"/>
        <end position="409"/>
    </location>
</feature>
<dbReference type="EMBL" id="MU865292">
    <property type="protein sequence ID" value="KAK4231464.1"/>
    <property type="molecule type" value="Genomic_DNA"/>
</dbReference>
<feature type="transmembrane region" description="Helical" evidence="7">
    <location>
        <begin position="416"/>
        <end position="435"/>
    </location>
</feature>
<evidence type="ECO:0000256" key="4">
    <source>
        <dbReference type="ARBA" id="ARBA00022989"/>
    </source>
</evidence>